<feature type="compositionally biased region" description="Basic residues" evidence="2">
    <location>
        <begin position="67"/>
        <end position="76"/>
    </location>
</feature>
<dbReference type="Proteomes" id="UP001295684">
    <property type="component" value="Unassembled WGS sequence"/>
</dbReference>
<keyword evidence="1" id="KW-0175">Coiled coil</keyword>
<dbReference type="EMBL" id="CAMPGE010010403">
    <property type="protein sequence ID" value="CAI2369252.1"/>
    <property type="molecule type" value="Genomic_DNA"/>
</dbReference>
<name>A0AAD1XF67_EUPCR</name>
<proteinExistence type="predicted"/>
<evidence type="ECO:0000313" key="4">
    <source>
        <dbReference type="Proteomes" id="UP001295684"/>
    </source>
</evidence>
<protein>
    <submittedName>
        <fullName evidence="3">Uncharacterized protein</fullName>
    </submittedName>
</protein>
<organism evidence="3 4">
    <name type="scientific">Euplotes crassus</name>
    <dbReference type="NCBI Taxonomy" id="5936"/>
    <lineage>
        <taxon>Eukaryota</taxon>
        <taxon>Sar</taxon>
        <taxon>Alveolata</taxon>
        <taxon>Ciliophora</taxon>
        <taxon>Intramacronucleata</taxon>
        <taxon>Spirotrichea</taxon>
        <taxon>Hypotrichia</taxon>
        <taxon>Euplotida</taxon>
        <taxon>Euplotidae</taxon>
        <taxon>Moneuplotes</taxon>
    </lineage>
</organism>
<reference evidence="3" key="1">
    <citation type="submission" date="2023-07" db="EMBL/GenBank/DDBJ databases">
        <authorList>
            <consortium name="AG Swart"/>
            <person name="Singh M."/>
            <person name="Singh A."/>
            <person name="Seah K."/>
            <person name="Emmerich C."/>
        </authorList>
    </citation>
    <scope>NUCLEOTIDE SEQUENCE</scope>
    <source>
        <strain evidence="3">DP1</strain>
    </source>
</reference>
<feature type="coiled-coil region" evidence="1">
    <location>
        <begin position="249"/>
        <end position="276"/>
    </location>
</feature>
<accession>A0AAD1XF67</accession>
<keyword evidence="4" id="KW-1185">Reference proteome</keyword>
<sequence length="313" mass="35748">MEEQKYTLGPLKMKVTQAKRTKNYKRCDNISSINLLLCSENRKSVANLKQASSIKKSGERKSSKYSQIKKSKRRSYSHSSSRTVSITSRSTYQTRNCYKVLEGSKTILANKYYKLSGNHLKPKKSRPGICALSKTSTMPVAVDLSNSEETSLSKRTSQAHEAPISISNTVKEINEIKRNKMKKIINKMKGACRKQKCVKNNYTRNNAPGLDRKWSSPSKIPLKSNLEISHKKKPLVDTLDQTIGQDLQKHELLQKLEKARREIEQIKLEFQKERNLREMHICKLCATSKMPDAKNCSIGAYIHKNLQEIKNST</sequence>
<evidence type="ECO:0000256" key="2">
    <source>
        <dbReference type="SAM" id="MobiDB-lite"/>
    </source>
</evidence>
<dbReference type="AlphaFoldDB" id="A0AAD1XF67"/>
<evidence type="ECO:0000313" key="3">
    <source>
        <dbReference type="EMBL" id="CAI2369252.1"/>
    </source>
</evidence>
<feature type="compositionally biased region" description="Low complexity" evidence="2">
    <location>
        <begin position="77"/>
        <end position="87"/>
    </location>
</feature>
<comment type="caution">
    <text evidence="3">The sequence shown here is derived from an EMBL/GenBank/DDBJ whole genome shotgun (WGS) entry which is preliminary data.</text>
</comment>
<evidence type="ECO:0000256" key="1">
    <source>
        <dbReference type="SAM" id="Coils"/>
    </source>
</evidence>
<gene>
    <name evidence="3" type="ORF">ECRASSUSDP1_LOCUS10550</name>
</gene>
<feature type="region of interest" description="Disordered" evidence="2">
    <location>
        <begin position="49"/>
        <end position="87"/>
    </location>
</feature>